<protein>
    <submittedName>
        <fullName evidence="1">Uncharacterized protein</fullName>
    </submittedName>
</protein>
<sequence length="95" mass="10561">MFPELLPEVLVEEPEIEPDDLPLVLEPALLLPDMLVEDLPVADLDEADLELPPVLLISLLPELELLPLVLLVLLPEISEEDFPLISPEDLLLSPE</sequence>
<accession>M7N1Q5</accession>
<evidence type="ECO:0000313" key="1">
    <source>
        <dbReference type="EMBL" id="EMR02618.1"/>
    </source>
</evidence>
<name>M7N1Q5_9BACT</name>
<keyword evidence="2" id="KW-1185">Reference proteome</keyword>
<proteinExistence type="predicted"/>
<dbReference type="Proteomes" id="UP000011910">
    <property type="component" value="Unassembled WGS sequence"/>
</dbReference>
<gene>
    <name evidence="1" type="ORF">ADICEAN_02217</name>
</gene>
<organism evidence="1 2">
    <name type="scientific">Cesiribacter andamanensis AMV16</name>
    <dbReference type="NCBI Taxonomy" id="1279009"/>
    <lineage>
        <taxon>Bacteria</taxon>
        <taxon>Pseudomonadati</taxon>
        <taxon>Bacteroidota</taxon>
        <taxon>Cytophagia</taxon>
        <taxon>Cytophagales</taxon>
        <taxon>Cesiribacteraceae</taxon>
        <taxon>Cesiribacter</taxon>
    </lineage>
</organism>
<evidence type="ECO:0000313" key="2">
    <source>
        <dbReference type="Proteomes" id="UP000011910"/>
    </source>
</evidence>
<dbReference type="AlphaFoldDB" id="M7N1Q5"/>
<reference evidence="1 2" key="1">
    <citation type="journal article" date="2013" name="Genome Announc.">
        <title>Draft Genome Sequence of Cesiribacter andamanensis Strain AMV16T, Isolated from a Soil Sample from a Mud Volcano in the Andaman Islands, India.</title>
        <authorList>
            <person name="Shivaji S."/>
            <person name="Ara S."/>
            <person name="Begum Z."/>
            <person name="Srinivas T.N."/>
            <person name="Singh A."/>
            <person name="Kumar Pinnaka A."/>
        </authorList>
    </citation>
    <scope>NUCLEOTIDE SEQUENCE [LARGE SCALE GENOMIC DNA]</scope>
    <source>
        <strain evidence="1 2">AMV16</strain>
    </source>
</reference>
<comment type="caution">
    <text evidence="1">The sequence shown here is derived from an EMBL/GenBank/DDBJ whole genome shotgun (WGS) entry which is preliminary data.</text>
</comment>
<dbReference type="EMBL" id="AODQ01000051">
    <property type="protein sequence ID" value="EMR02618.1"/>
    <property type="molecule type" value="Genomic_DNA"/>
</dbReference>